<name>A0ABT2ASW6_9BURK</name>
<reference evidence="2 3" key="1">
    <citation type="submission" date="2022-08" db="EMBL/GenBank/DDBJ databases">
        <title>Reclassification of Massilia species as members of the genera Telluria, Duganella, Pseudoduganella, Mokoshia gen. nov. and Zemynaea gen. nov. using orthogonal and non-orthogonal genome-based approaches.</title>
        <authorList>
            <person name="Bowman J.P."/>
        </authorList>
    </citation>
    <scope>NUCLEOTIDE SEQUENCE [LARGE SCALE GENOMIC DNA]</scope>
    <source>
        <strain evidence="2 3">JCM 31661</strain>
    </source>
</reference>
<sequence length="148" mass="16055">MMTTHAPNENAPGQGSAYQNQAGGPAPSTQKVVDCGTENITAVCRELREAGVELRAADGRTQLETLRRALEYRGDRGLNTYEGTAAGYLRFATRIFNLKEQWNIYTLREDVIGPDGLLHKGVARYVLLGRRHDLKKAAASPTEPGGGA</sequence>
<evidence type="ECO:0000313" key="3">
    <source>
        <dbReference type="Proteomes" id="UP001206572"/>
    </source>
</evidence>
<protein>
    <submittedName>
        <fullName evidence="2">Helix-turn-helix domain-containing protein</fullName>
    </submittedName>
</protein>
<evidence type="ECO:0000256" key="1">
    <source>
        <dbReference type="SAM" id="MobiDB-lite"/>
    </source>
</evidence>
<organism evidence="2 3">
    <name type="scientific">Massilia agri</name>
    <dbReference type="NCBI Taxonomy" id="1886785"/>
    <lineage>
        <taxon>Bacteria</taxon>
        <taxon>Pseudomonadati</taxon>
        <taxon>Pseudomonadota</taxon>
        <taxon>Betaproteobacteria</taxon>
        <taxon>Burkholderiales</taxon>
        <taxon>Oxalobacteraceae</taxon>
        <taxon>Telluria group</taxon>
        <taxon>Massilia</taxon>
    </lineage>
</organism>
<accession>A0ABT2ASW6</accession>
<evidence type="ECO:0000313" key="2">
    <source>
        <dbReference type="EMBL" id="MCS0599338.1"/>
    </source>
</evidence>
<feature type="region of interest" description="Disordered" evidence="1">
    <location>
        <begin position="1"/>
        <end position="31"/>
    </location>
</feature>
<keyword evidence="3" id="KW-1185">Reference proteome</keyword>
<comment type="caution">
    <text evidence="2">The sequence shown here is derived from an EMBL/GenBank/DDBJ whole genome shotgun (WGS) entry which is preliminary data.</text>
</comment>
<dbReference type="EMBL" id="JANUHA010000027">
    <property type="protein sequence ID" value="MCS0599338.1"/>
    <property type="molecule type" value="Genomic_DNA"/>
</dbReference>
<proteinExistence type="predicted"/>
<dbReference type="Proteomes" id="UP001206572">
    <property type="component" value="Unassembled WGS sequence"/>
</dbReference>
<gene>
    <name evidence="2" type="ORF">NX780_23605</name>
</gene>
<dbReference type="RefSeq" id="WP_258830335.1">
    <property type="nucleotide sequence ID" value="NZ_JANUHA010000027.1"/>
</dbReference>